<protein>
    <recommendedName>
        <fullName evidence="4">Protein YIPF</fullName>
    </recommendedName>
</protein>
<evidence type="ECO:0000313" key="2">
    <source>
        <dbReference type="EnsemblProtists" id="EOD19696"/>
    </source>
</evidence>
<name>A0A0D3J861_EMIH1</name>
<dbReference type="KEGG" id="ehx:EMIHUDRAFT_242747"/>
<dbReference type="GO" id="GO:0005794">
    <property type="term" value="C:Golgi apparatus"/>
    <property type="evidence" value="ECO:0007669"/>
    <property type="project" value="InterPro"/>
</dbReference>
<dbReference type="PANTHER" id="PTHR12822">
    <property type="entry name" value="PROTEIN YIPF"/>
    <property type="match status" value="1"/>
</dbReference>
<keyword evidence="3" id="KW-1185">Reference proteome</keyword>
<accession>A0A0D3J861</accession>
<keyword evidence="1" id="KW-1133">Transmembrane helix</keyword>
<reference evidence="2" key="2">
    <citation type="submission" date="2024-10" db="UniProtKB">
        <authorList>
            <consortium name="EnsemblProtists"/>
        </authorList>
    </citation>
    <scope>IDENTIFICATION</scope>
</reference>
<evidence type="ECO:0008006" key="4">
    <source>
        <dbReference type="Google" id="ProtNLM"/>
    </source>
</evidence>
<proteinExistence type="predicted"/>
<dbReference type="GO" id="GO:0031267">
    <property type="term" value="F:small GTPase binding"/>
    <property type="evidence" value="ECO:0007669"/>
    <property type="project" value="InterPro"/>
</dbReference>
<evidence type="ECO:0000256" key="1">
    <source>
        <dbReference type="SAM" id="Phobius"/>
    </source>
</evidence>
<feature type="transmembrane region" description="Helical" evidence="1">
    <location>
        <begin position="184"/>
        <end position="206"/>
    </location>
</feature>
<evidence type="ECO:0000313" key="3">
    <source>
        <dbReference type="Proteomes" id="UP000013827"/>
    </source>
</evidence>
<dbReference type="eggNOG" id="KOG3114">
    <property type="taxonomic scope" value="Eukaryota"/>
</dbReference>
<keyword evidence="1" id="KW-0812">Transmembrane</keyword>
<dbReference type="PANTHER" id="PTHR12822:SF2">
    <property type="entry name" value="PROTEIN YIPF"/>
    <property type="match status" value="1"/>
</dbReference>
<reference evidence="3" key="1">
    <citation type="journal article" date="2013" name="Nature">
        <title>Pan genome of the phytoplankton Emiliania underpins its global distribution.</title>
        <authorList>
            <person name="Read B.A."/>
            <person name="Kegel J."/>
            <person name="Klute M.J."/>
            <person name="Kuo A."/>
            <person name="Lefebvre S.C."/>
            <person name="Maumus F."/>
            <person name="Mayer C."/>
            <person name="Miller J."/>
            <person name="Monier A."/>
            <person name="Salamov A."/>
            <person name="Young J."/>
            <person name="Aguilar M."/>
            <person name="Claverie J.M."/>
            <person name="Frickenhaus S."/>
            <person name="Gonzalez K."/>
            <person name="Herman E.K."/>
            <person name="Lin Y.C."/>
            <person name="Napier J."/>
            <person name="Ogata H."/>
            <person name="Sarno A.F."/>
            <person name="Shmutz J."/>
            <person name="Schroeder D."/>
            <person name="de Vargas C."/>
            <person name="Verret F."/>
            <person name="von Dassow P."/>
            <person name="Valentin K."/>
            <person name="Van de Peer Y."/>
            <person name="Wheeler G."/>
            <person name="Dacks J.B."/>
            <person name="Delwiche C.F."/>
            <person name="Dyhrman S.T."/>
            <person name="Glockner G."/>
            <person name="John U."/>
            <person name="Richards T."/>
            <person name="Worden A.Z."/>
            <person name="Zhang X."/>
            <person name="Grigoriev I.V."/>
            <person name="Allen A.E."/>
            <person name="Bidle K."/>
            <person name="Borodovsky M."/>
            <person name="Bowler C."/>
            <person name="Brownlee C."/>
            <person name="Cock J.M."/>
            <person name="Elias M."/>
            <person name="Gladyshev V.N."/>
            <person name="Groth M."/>
            <person name="Guda C."/>
            <person name="Hadaegh A."/>
            <person name="Iglesias-Rodriguez M.D."/>
            <person name="Jenkins J."/>
            <person name="Jones B.M."/>
            <person name="Lawson T."/>
            <person name="Leese F."/>
            <person name="Lindquist E."/>
            <person name="Lobanov A."/>
            <person name="Lomsadze A."/>
            <person name="Malik S.B."/>
            <person name="Marsh M.E."/>
            <person name="Mackinder L."/>
            <person name="Mock T."/>
            <person name="Mueller-Roeber B."/>
            <person name="Pagarete A."/>
            <person name="Parker M."/>
            <person name="Probert I."/>
            <person name="Quesneville H."/>
            <person name="Raines C."/>
            <person name="Rensing S.A."/>
            <person name="Riano-Pachon D.M."/>
            <person name="Richier S."/>
            <person name="Rokitta S."/>
            <person name="Shiraiwa Y."/>
            <person name="Soanes D.M."/>
            <person name="van der Giezen M."/>
            <person name="Wahlund T.M."/>
            <person name="Williams B."/>
            <person name="Wilson W."/>
            <person name="Wolfe G."/>
            <person name="Wurch L.L."/>
        </authorList>
    </citation>
    <scope>NUCLEOTIDE SEQUENCE</scope>
</reference>
<dbReference type="PaxDb" id="2903-EOD19696"/>
<dbReference type="Proteomes" id="UP000013827">
    <property type="component" value="Unassembled WGS sequence"/>
</dbReference>
<dbReference type="HOGENOM" id="CLU_1312192_0_0_1"/>
<dbReference type="GeneID" id="17265241"/>
<dbReference type="AlphaFoldDB" id="A0A0D3J861"/>
<dbReference type="GO" id="GO:0016192">
    <property type="term" value="P:vesicle-mediated transport"/>
    <property type="evidence" value="ECO:0007669"/>
    <property type="project" value="InterPro"/>
</dbReference>
<dbReference type="InterPro" id="IPR039765">
    <property type="entry name" value="Yip5/YIPF1/YIPF2"/>
</dbReference>
<dbReference type="EnsemblProtists" id="EOD19696">
    <property type="protein sequence ID" value="EOD19696"/>
    <property type="gene ID" value="EMIHUDRAFT_242747"/>
</dbReference>
<dbReference type="STRING" id="2903.R1E9H1"/>
<organism evidence="2 3">
    <name type="scientific">Emiliania huxleyi (strain CCMP1516)</name>
    <dbReference type="NCBI Taxonomy" id="280463"/>
    <lineage>
        <taxon>Eukaryota</taxon>
        <taxon>Haptista</taxon>
        <taxon>Haptophyta</taxon>
        <taxon>Prymnesiophyceae</taxon>
        <taxon>Isochrysidales</taxon>
        <taxon>Noelaerhabdaceae</taxon>
        <taxon>Emiliania</taxon>
    </lineage>
</organism>
<keyword evidence="1" id="KW-0472">Membrane</keyword>
<dbReference type="RefSeq" id="XP_005772125.1">
    <property type="nucleotide sequence ID" value="XM_005772068.1"/>
</dbReference>
<sequence length="210" mass="22705">MAAHLLEIDASEACRSGPRLCCRSRAPHTRLAQLNPQTLSFQDFGSSGGAGASSASPSATAGGMGGAIGSGMLKPQSLEQMQDVEGQPGSSGFWTLRYYQPLFDIDTIQGSNFFRGLVLNRIKGSLLPRPRGVFFDLISANPDLWGPFWIATTLIFAMAHLSDCFPYGEGAPEPRCTCDAKRKMATLLGGMAACHFVLLLLFKLYFFHYA</sequence>